<feature type="transmembrane region" description="Helical" evidence="9">
    <location>
        <begin position="257"/>
        <end position="277"/>
    </location>
</feature>
<keyword evidence="8 9" id="KW-0472">Membrane</keyword>
<sequence>MTALQAAPPRPDPATHDEWTENRPSRRGLPRLELGEAWRHRDLGIVLAQRTLKVRYRQTLLGVAWALLQPLAGLLIFTIVFGRLAKLPSDGLPYAVFVYPAMCLWTYVSTSVSAAAAELPQNPHLVTRVYFPRILSPAAAVLPGLLDFTVALALTAVLFVVYDVAPGPQILLVPLWMAAAAMVAFGIGTWLAAINVKYRDVRQILPFLLQTWFFLSPMVFPSSVVSGDWRWVYALNPLVGLVDGLRWSLVDGPPPPLADIASLVSAVVIVVSGLYYFRSVEDSFADVI</sequence>
<feature type="transmembrane region" description="Helical" evidence="9">
    <location>
        <begin position="94"/>
        <end position="117"/>
    </location>
</feature>
<dbReference type="KEGG" id="sbae:DSM104329_00407"/>
<evidence type="ECO:0000313" key="12">
    <source>
        <dbReference type="EMBL" id="UGS34036.1"/>
    </source>
</evidence>
<evidence type="ECO:0000256" key="7">
    <source>
        <dbReference type="ARBA" id="ARBA00022989"/>
    </source>
</evidence>
<keyword evidence="7 9" id="KW-1133">Transmembrane helix</keyword>
<evidence type="ECO:0000256" key="4">
    <source>
        <dbReference type="ARBA" id="ARBA00022475"/>
    </source>
</evidence>
<proteinExistence type="inferred from homology"/>
<evidence type="ECO:0000256" key="5">
    <source>
        <dbReference type="ARBA" id="ARBA00022519"/>
    </source>
</evidence>
<dbReference type="Pfam" id="PF01061">
    <property type="entry name" value="ABC2_membrane"/>
    <property type="match status" value="1"/>
</dbReference>
<evidence type="ECO:0000256" key="1">
    <source>
        <dbReference type="ARBA" id="ARBA00004429"/>
    </source>
</evidence>
<dbReference type="AlphaFoldDB" id="A0A9E7BX49"/>
<dbReference type="InterPro" id="IPR047817">
    <property type="entry name" value="ABC2_TM_bact-type"/>
</dbReference>
<protein>
    <recommendedName>
        <fullName evidence="9">Transport permease protein</fullName>
    </recommendedName>
</protein>
<evidence type="ECO:0000259" key="11">
    <source>
        <dbReference type="PROSITE" id="PS51012"/>
    </source>
</evidence>
<evidence type="ECO:0000256" key="6">
    <source>
        <dbReference type="ARBA" id="ARBA00022692"/>
    </source>
</evidence>
<reference evidence="12" key="1">
    <citation type="journal article" date="2022" name="Int. J. Syst. Evol. Microbiol.">
        <title>Pseudomonas aegrilactucae sp. nov. and Pseudomonas morbosilactucae sp. nov., pathogens causing bacterial rot of lettuce in Japan.</title>
        <authorList>
            <person name="Sawada H."/>
            <person name="Fujikawa T."/>
            <person name="Satou M."/>
        </authorList>
    </citation>
    <scope>NUCLEOTIDE SEQUENCE</scope>
    <source>
        <strain evidence="12">0166_1</strain>
    </source>
</reference>
<feature type="region of interest" description="Disordered" evidence="10">
    <location>
        <begin position="1"/>
        <end position="26"/>
    </location>
</feature>
<evidence type="ECO:0000256" key="8">
    <source>
        <dbReference type="ARBA" id="ARBA00023136"/>
    </source>
</evidence>
<dbReference type="GO" id="GO:0140359">
    <property type="term" value="F:ABC-type transporter activity"/>
    <property type="evidence" value="ECO:0007669"/>
    <property type="project" value="InterPro"/>
</dbReference>
<dbReference type="PANTHER" id="PTHR30413:SF8">
    <property type="entry name" value="TRANSPORT PERMEASE PROTEIN"/>
    <property type="match status" value="1"/>
</dbReference>
<name>A0A9E7BX49_9ACTN</name>
<dbReference type="PANTHER" id="PTHR30413">
    <property type="entry name" value="INNER MEMBRANE TRANSPORT PERMEASE"/>
    <property type="match status" value="1"/>
</dbReference>
<evidence type="ECO:0000313" key="13">
    <source>
        <dbReference type="Proteomes" id="UP001162834"/>
    </source>
</evidence>
<feature type="transmembrane region" description="Helical" evidence="9">
    <location>
        <begin position="60"/>
        <end position="82"/>
    </location>
</feature>
<comment type="subcellular location">
    <subcellularLocation>
        <location evidence="1">Cell inner membrane</location>
        <topology evidence="1">Multi-pass membrane protein</topology>
    </subcellularLocation>
    <subcellularLocation>
        <location evidence="9">Cell membrane</location>
        <topology evidence="9">Multi-pass membrane protein</topology>
    </subcellularLocation>
</comment>
<dbReference type="GO" id="GO:0005886">
    <property type="term" value="C:plasma membrane"/>
    <property type="evidence" value="ECO:0007669"/>
    <property type="project" value="UniProtKB-SubCell"/>
</dbReference>
<evidence type="ECO:0000256" key="10">
    <source>
        <dbReference type="SAM" id="MobiDB-lite"/>
    </source>
</evidence>
<keyword evidence="3 9" id="KW-0813">Transport</keyword>
<accession>A0A9E7BX49</accession>
<gene>
    <name evidence="12" type="ORF">DSM104329_00407</name>
</gene>
<evidence type="ECO:0000256" key="9">
    <source>
        <dbReference type="RuleBase" id="RU361157"/>
    </source>
</evidence>
<keyword evidence="5" id="KW-0997">Cell inner membrane</keyword>
<feature type="domain" description="ABC transmembrane type-2" evidence="11">
    <location>
        <begin position="61"/>
        <end position="280"/>
    </location>
</feature>
<dbReference type="Proteomes" id="UP001162834">
    <property type="component" value="Chromosome"/>
</dbReference>
<dbReference type="PROSITE" id="PS51012">
    <property type="entry name" value="ABC_TM2"/>
    <property type="match status" value="1"/>
</dbReference>
<dbReference type="InterPro" id="IPR013525">
    <property type="entry name" value="ABC2_TM"/>
</dbReference>
<feature type="transmembrane region" description="Helical" evidence="9">
    <location>
        <begin position="173"/>
        <end position="192"/>
    </location>
</feature>
<dbReference type="GO" id="GO:0015920">
    <property type="term" value="P:lipopolysaccharide transport"/>
    <property type="evidence" value="ECO:0007669"/>
    <property type="project" value="TreeGrafter"/>
</dbReference>
<keyword evidence="13" id="KW-1185">Reference proteome</keyword>
<keyword evidence="4 9" id="KW-1003">Cell membrane</keyword>
<feature type="transmembrane region" description="Helical" evidence="9">
    <location>
        <begin position="204"/>
        <end position="225"/>
    </location>
</feature>
<dbReference type="EMBL" id="CP087164">
    <property type="protein sequence ID" value="UGS34036.1"/>
    <property type="molecule type" value="Genomic_DNA"/>
</dbReference>
<evidence type="ECO:0000256" key="3">
    <source>
        <dbReference type="ARBA" id="ARBA00022448"/>
    </source>
</evidence>
<evidence type="ECO:0000256" key="2">
    <source>
        <dbReference type="ARBA" id="ARBA00007783"/>
    </source>
</evidence>
<feature type="compositionally biased region" description="Basic and acidic residues" evidence="10">
    <location>
        <begin position="13"/>
        <end position="24"/>
    </location>
</feature>
<dbReference type="RefSeq" id="WP_259313726.1">
    <property type="nucleotide sequence ID" value="NZ_CP087164.1"/>
</dbReference>
<keyword evidence="6 9" id="KW-0812">Transmembrane</keyword>
<organism evidence="12 13">
    <name type="scientific">Capillimicrobium parvum</name>
    <dbReference type="NCBI Taxonomy" id="2884022"/>
    <lineage>
        <taxon>Bacteria</taxon>
        <taxon>Bacillati</taxon>
        <taxon>Actinomycetota</taxon>
        <taxon>Thermoleophilia</taxon>
        <taxon>Solirubrobacterales</taxon>
        <taxon>Capillimicrobiaceae</taxon>
        <taxon>Capillimicrobium</taxon>
    </lineage>
</organism>
<comment type="similarity">
    <text evidence="2 9">Belongs to the ABC-2 integral membrane protein family.</text>
</comment>
<feature type="transmembrane region" description="Helical" evidence="9">
    <location>
        <begin position="138"/>
        <end position="161"/>
    </location>
</feature>